<evidence type="ECO:0000313" key="2">
    <source>
        <dbReference type="Proteomes" id="UP000612055"/>
    </source>
</evidence>
<name>A0A835XI53_9CHLO</name>
<keyword evidence="2" id="KW-1185">Reference proteome</keyword>
<evidence type="ECO:0000313" key="1">
    <source>
        <dbReference type="EMBL" id="KAG2482751.1"/>
    </source>
</evidence>
<sequence length="209" mass="23299">MSGKTGGYGPNMMRSYGFVVPGNPSDRVELPNQSQLPWLKTEGLLTATGFTLGALPRYWLGDHFDGRLKYSRASRLAADRDPEEGLTLARRRCVLLSIDKWGKLWGGPLERAKVYLAEERGRVRKVQAAFEQALASLPTRIEEDEQLLADLGGGEAAPGRPLTVAAVRARLEHKRLLREGVRMMQLYDTWLAERIGRRARGRSRVLGAS</sequence>
<protein>
    <submittedName>
        <fullName evidence="1">Uncharacterized protein</fullName>
    </submittedName>
</protein>
<accession>A0A835XI53</accession>
<dbReference type="EMBL" id="JAEHOE010000203">
    <property type="protein sequence ID" value="KAG2482751.1"/>
    <property type="molecule type" value="Genomic_DNA"/>
</dbReference>
<comment type="caution">
    <text evidence="1">The sequence shown here is derived from an EMBL/GenBank/DDBJ whole genome shotgun (WGS) entry which is preliminary data.</text>
</comment>
<dbReference type="Proteomes" id="UP000612055">
    <property type="component" value="Unassembled WGS sequence"/>
</dbReference>
<organism evidence="1 2">
    <name type="scientific">Edaphochlamys debaryana</name>
    <dbReference type="NCBI Taxonomy" id="47281"/>
    <lineage>
        <taxon>Eukaryota</taxon>
        <taxon>Viridiplantae</taxon>
        <taxon>Chlorophyta</taxon>
        <taxon>core chlorophytes</taxon>
        <taxon>Chlorophyceae</taxon>
        <taxon>CS clade</taxon>
        <taxon>Chlamydomonadales</taxon>
        <taxon>Chlamydomonadales incertae sedis</taxon>
        <taxon>Edaphochlamys</taxon>
    </lineage>
</organism>
<dbReference type="AlphaFoldDB" id="A0A835XI53"/>
<proteinExistence type="predicted"/>
<reference evidence="1" key="1">
    <citation type="journal article" date="2020" name="bioRxiv">
        <title>Comparative genomics of Chlamydomonas.</title>
        <authorList>
            <person name="Craig R.J."/>
            <person name="Hasan A.R."/>
            <person name="Ness R.W."/>
            <person name="Keightley P.D."/>
        </authorList>
    </citation>
    <scope>NUCLEOTIDE SEQUENCE</scope>
    <source>
        <strain evidence="1">CCAP 11/70</strain>
    </source>
</reference>
<dbReference type="Gene3D" id="3.90.1420.10">
    <property type="entry name" value="Rubisco LSMT, substrate-binding domain"/>
    <property type="match status" value="1"/>
</dbReference>
<dbReference type="SUPFAM" id="SSF81822">
    <property type="entry name" value="RuBisCo LSMT C-terminal, substrate-binding domain"/>
    <property type="match status" value="1"/>
</dbReference>
<gene>
    <name evidence="1" type="ORF">HYH03_018345</name>
</gene>
<dbReference type="InterPro" id="IPR036464">
    <property type="entry name" value="Rubisco_LSMT_subst-bd_sf"/>
</dbReference>